<evidence type="ECO:0000256" key="3">
    <source>
        <dbReference type="ARBA" id="ARBA00023157"/>
    </source>
</evidence>
<keyword evidence="4" id="KW-0143">Chaperone</keyword>
<dbReference type="RefSeq" id="WP_191615236.1">
    <property type="nucleotide sequence ID" value="NZ_JACYFG010000002.1"/>
</dbReference>
<keyword evidence="5" id="KW-0676">Redox-active center</keyword>
<dbReference type="GO" id="GO:0051082">
    <property type="term" value="F:unfolded protein binding"/>
    <property type="evidence" value="ECO:0007669"/>
    <property type="project" value="InterPro"/>
</dbReference>
<dbReference type="GO" id="GO:0006457">
    <property type="term" value="P:protein folding"/>
    <property type="evidence" value="ECO:0007669"/>
    <property type="project" value="InterPro"/>
</dbReference>
<evidence type="ECO:0000256" key="5">
    <source>
        <dbReference type="ARBA" id="ARBA00023284"/>
    </source>
</evidence>
<evidence type="ECO:0000313" key="6">
    <source>
        <dbReference type="EMBL" id="MBD5778111.1"/>
    </source>
</evidence>
<keyword evidence="7" id="KW-1185">Reference proteome</keyword>
<dbReference type="Proteomes" id="UP000622317">
    <property type="component" value="Unassembled WGS sequence"/>
</dbReference>
<evidence type="ECO:0000256" key="1">
    <source>
        <dbReference type="ARBA" id="ARBA00022490"/>
    </source>
</evidence>
<proteinExistence type="predicted"/>
<evidence type="ECO:0000256" key="2">
    <source>
        <dbReference type="ARBA" id="ARBA00022833"/>
    </source>
</evidence>
<gene>
    <name evidence="6" type="ORF">IEN85_01205</name>
</gene>
<keyword evidence="1" id="KW-0963">Cytoplasm</keyword>
<dbReference type="InterPro" id="IPR016154">
    <property type="entry name" value="Heat_shock_Hsp33_C"/>
</dbReference>
<dbReference type="Pfam" id="PF01430">
    <property type="entry name" value="HSP33"/>
    <property type="match status" value="1"/>
</dbReference>
<dbReference type="InterPro" id="IPR016153">
    <property type="entry name" value="Heat_shock_Hsp33_N"/>
</dbReference>
<protein>
    <submittedName>
        <fullName evidence="6">Hsp33 family molecular chaperone HslO</fullName>
    </submittedName>
</protein>
<dbReference type="SUPFAM" id="SSF64397">
    <property type="entry name" value="Hsp33 domain"/>
    <property type="match status" value="1"/>
</dbReference>
<dbReference type="InterPro" id="IPR000397">
    <property type="entry name" value="Heat_shock_Hsp33"/>
</dbReference>
<keyword evidence="2" id="KW-0862">Zinc</keyword>
<accession>A0A927IFH4</accession>
<dbReference type="Gene3D" id="3.90.1280.10">
    <property type="entry name" value="HSP33 redox switch-like"/>
    <property type="match status" value="1"/>
</dbReference>
<dbReference type="GO" id="GO:0005737">
    <property type="term" value="C:cytoplasm"/>
    <property type="evidence" value="ECO:0007669"/>
    <property type="project" value="InterPro"/>
</dbReference>
<name>A0A927IFH4_9BACT</name>
<comment type="caution">
    <text evidence="6">The sequence shown here is derived from an EMBL/GenBank/DDBJ whole genome shotgun (WGS) entry which is preliminary data.</text>
</comment>
<sequence>MPDNLPSDESELLAIKSRFVRGRNLLYARANFSQLYVDYYLHQKDNALSLTPEFDERLKSAIALFSLHCISRPRNDILAWTVNFQQPLHNLFLAGDTGTGDVTGRIYTEGVKQAEENVFYQDVVRRNREPHRSIVGFNGPDLIHAVEEFYKFSEQRPARFFQLAPDEFAILAAHPDYDENWFESVTLEDIRRIEETEEVVDLETRFVRWHCGCNQERILGALSAPFQSDPEDLFLGEELIEVNCPRCAAKHRVSREMMEAYVADKAK</sequence>
<evidence type="ECO:0000256" key="4">
    <source>
        <dbReference type="ARBA" id="ARBA00023186"/>
    </source>
</evidence>
<dbReference type="EMBL" id="JACYFG010000002">
    <property type="protein sequence ID" value="MBD5778111.1"/>
    <property type="molecule type" value="Genomic_DNA"/>
</dbReference>
<reference evidence="6" key="1">
    <citation type="submission" date="2020-09" db="EMBL/GenBank/DDBJ databases">
        <title>Pelagicoccus enzymogenes sp. nov. with an EPS production, isolated from marine sediment.</title>
        <authorList>
            <person name="Feng X."/>
        </authorList>
    </citation>
    <scope>NUCLEOTIDE SEQUENCE</scope>
    <source>
        <strain evidence="6">NFK12</strain>
    </source>
</reference>
<keyword evidence="3" id="KW-1015">Disulfide bond</keyword>
<dbReference type="SUPFAM" id="SSF118352">
    <property type="entry name" value="HSP33 redox switch-like"/>
    <property type="match status" value="1"/>
</dbReference>
<dbReference type="AlphaFoldDB" id="A0A927IFH4"/>
<evidence type="ECO:0000313" key="7">
    <source>
        <dbReference type="Proteomes" id="UP000622317"/>
    </source>
</evidence>
<organism evidence="6 7">
    <name type="scientific">Pelagicoccus enzymogenes</name>
    <dbReference type="NCBI Taxonomy" id="2773457"/>
    <lineage>
        <taxon>Bacteria</taxon>
        <taxon>Pseudomonadati</taxon>
        <taxon>Verrucomicrobiota</taxon>
        <taxon>Opitutia</taxon>
        <taxon>Puniceicoccales</taxon>
        <taxon>Pelagicoccaceae</taxon>
        <taxon>Pelagicoccus</taxon>
    </lineage>
</organism>